<feature type="region of interest" description="Disordered" evidence="2">
    <location>
        <begin position="415"/>
        <end position="467"/>
    </location>
</feature>
<feature type="region of interest" description="Disordered" evidence="2">
    <location>
        <begin position="242"/>
        <end position="300"/>
    </location>
</feature>
<dbReference type="Pfam" id="PF13912">
    <property type="entry name" value="zf-C2H2_6"/>
    <property type="match status" value="2"/>
</dbReference>
<feature type="domain" description="C2H2-type" evidence="3">
    <location>
        <begin position="197"/>
        <end position="224"/>
    </location>
</feature>
<evidence type="ECO:0000256" key="2">
    <source>
        <dbReference type="SAM" id="MobiDB-lite"/>
    </source>
</evidence>
<dbReference type="GO" id="GO:0008270">
    <property type="term" value="F:zinc ion binding"/>
    <property type="evidence" value="ECO:0007669"/>
    <property type="project" value="UniProtKB-KW"/>
</dbReference>
<keyword evidence="1" id="KW-0862">Zinc</keyword>
<dbReference type="PROSITE" id="PS00028">
    <property type="entry name" value="ZINC_FINGER_C2H2_1"/>
    <property type="match status" value="2"/>
</dbReference>
<gene>
    <name evidence="4" type="ORF">OsJ_15138</name>
</gene>
<dbReference type="InterPro" id="IPR013087">
    <property type="entry name" value="Znf_C2H2_type"/>
</dbReference>
<feature type="compositionally biased region" description="Pro residues" evidence="2">
    <location>
        <begin position="613"/>
        <end position="627"/>
    </location>
</feature>
<dbReference type="SMART" id="SM00355">
    <property type="entry name" value="ZnF_C2H2"/>
    <property type="match status" value="2"/>
</dbReference>
<organism evidence="4">
    <name type="scientific">Oryza sativa subsp. japonica</name>
    <name type="common">Rice</name>
    <dbReference type="NCBI Taxonomy" id="39947"/>
    <lineage>
        <taxon>Eukaryota</taxon>
        <taxon>Viridiplantae</taxon>
        <taxon>Streptophyta</taxon>
        <taxon>Embryophyta</taxon>
        <taxon>Tracheophyta</taxon>
        <taxon>Spermatophyta</taxon>
        <taxon>Magnoliopsida</taxon>
        <taxon>Liliopsida</taxon>
        <taxon>Poales</taxon>
        <taxon>Poaceae</taxon>
        <taxon>BOP clade</taxon>
        <taxon>Oryzoideae</taxon>
        <taxon>Oryzeae</taxon>
        <taxon>Oryzinae</taxon>
        <taxon>Oryza</taxon>
        <taxon>Oryza sativa</taxon>
    </lineage>
</organism>
<dbReference type="PANTHER" id="PTHR47591:SF1">
    <property type="entry name" value="ZINC FINGER PROTEIN ZAT2-RELATED"/>
    <property type="match status" value="1"/>
</dbReference>
<feature type="compositionally biased region" description="Basic and acidic residues" evidence="2">
    <location>
        <begin position="256"/>
        <end position="269"/>
    </location>
</feature>
<dbReference type="SUPFAM" id="SSF57667">
    <property type="entry name" value="beta-beta-alpha zinc fingers"/>
    <property type="match status" value="1"/>
</dbReference>
<feature type="domain" description="C2H2-type" evidence="3">
    <location>
        <begin position="472"/>
        <end position="499"/>
    </location>
</feature>
<feature type="region of interest" description="Disordered" evidence="2">
    <location>
        <begin position="613"/>
        <end position="670"/>
    </location>
</feature>
<feature type="compositionally biased region" description="Acidic residues" evidence="2">
    <location>
        <begin position="660"/>
        <end position="670"/>
    </location>
</feature>
<feature type="compositionally biased region" description="Low complexity" evidence="2">
    <location>
        <begin position="281"/>
        <end position="292"/>
    </location>
</feature>
<evidence type="ECO:0000313" key="4">
    <source>
        <dbReference type="EMBL" id="EEE61169.1"/>
    </source>
</evidence>
<evidence type="ECO:0000259" key="3">
    <source>
        <dbReference type="PROSITE" id="PS50157"/>
    </source>
</evidence>
<dbReference type="PANTHER" id="PTHR47591">
    <property type="entry name" value="ZINC FINGER PROTEIN ZAT2-RELATED"/>
    <property type="match status" value="1"/>
</dbReference>
<dbReference type="PROSITE" id="PS50157">
    <property type="entry name" value="ZINC_FINGER_C2H2_2"/>
    <property type="match status" value="2"/>
</dbReference>
<dbReference type="EMBL" id="CM000141">
    <property type="protein sequence ID" value="EEE61169.1"/>
    <property type="molecule type" value="Genomic_DNA"/>
</dbReference>
<accession>B9FFN5</accession>
<protein>
    <recommendedName>
        <fullName evidence="3">C2H2-type domain-containing protein</fullName>
    </recommendedName>
</protein>
<feature type="compositionally biased region" description="Pro residues" evidence="2">
    <location>
        <begin position="638"/>
        <end position="647"/>
    </location>
</feature>
<name>B9FFN5_ORYSJ</name>
<proteinExistence type="predicted"/>
<feature type="compositionally biased region" description="Low complexity" evidence="2">
    <location>
        <begin position="628"/>
        <end position="637"/>
    </location>
</feature>
<keyword evidence="1" id="KW-0863">Zinc-finger</keyword>
<dbReference type="InterPro" id="IPR036236">
    <property type="entry name" value="Znf_C2H2_sf"/>
</dbReference>
<reference evidence="4" key="2">
    <citation type="submission" date="2008-12" db="EMBL/GenBank/DDBJ databases">
        <title>Improved gene annotation of the rice (Oryza sativa) genomes.</title>
        <authorList>
            <person name="Wang J."/>
            <person name="Li R."/>
            <person name="Fan W."/>
            <person name="Huang Q."/>
            <person name="Zhang J."/>
            <person name="Zhou Y."/>
            <person name="Hu Y."/>
            <person name="Zi S."/>
            <person name="Li J."/>
            <person name="Ni P."/>
            <person name="Zheng H."/>
            <person name="Zhang Y."/>
            <person name="Zhao M."/>
            <person name="Hao Q."/>
            <person name="McDermott J."/>
            <person name="Samudrala R."/>
            <person name="Kristiansen K."/>
            <person name="Wong G.K.-S."/>
        </authorList>
    </citation>
    <scope>NUCLEOTIDE SEQUENCE</scope>
</reference>
<dbReference type="AlphaFoldDB" id="B9FFN5"/>
<dbReference type="Gene3D" id="3.30.160.60">
    <property type="entry name" value="Classic Zinc Finger"/>
    <property type="match status" value="1"/>
</dbReference>
<dbReference type="Proteomes" id="UP000007752">
    <property type="component" value="Chromosome 4"/>
</dbReference>
<evidence type="ECO:0000256" key="1">
    <source>
        <dbReference type="PROSITE-ProRule" id="PRU00042"/>
    </source>
</evidence>
<reference evidence="4" key="1">
    <citation type="journal article" date="2005" name="PLoS Biol.">
        <title>The genomes of Oryza sativa: a history of duplications.</title>
        <authorList>
            <person name="Yu J."/>
            <person name="Wang J."/>
            <person name="Lin W."/>
            <person name="Li S."/>
            <person name="Li H."/>
            <person name="Zhou J."/>
            <person name="Ni P."/>
            <person name="Dong W."/>
            <person name="Hu S."/>
            <person name="Zeng C."/>
            <person name="Zhang J."/>
            <person name="Zhang Y."/>
            <person name="Li R."/>
            <person name="Xu Z."/>
            <person name="Li S."/>
            <person name="Li X."/>
            <person name="Zheng H."/>
            <person name="Cong L."/>
            <person name="Lin L."/>
            <person name="Yin J."/>
            <person name="Geng J."/>
            <person name="Li G."/>
            <person name="Shi J."/>
            <person name="Liu J."/>
            <person name="Lv H."/>
            <person name="Li J."/>
            <person name="Wang J."/>
            <person name="Deng Y."/>
            <person name="Ran L."/>
            <person name="Shi X."/>
            <person name="Wang X."/>
            <person name="Wu Q."/>
            <person name="Li C."/>
            <person name="Ren X."/>
            <person name="Wang J."/>
            <person name="Wang X."/>
            <person name="Li D."/>
            <person name="Liu D."/>
            <person name="Zhang X."/>
            <person name="Ji Z."/>
            <person name="Zhao W."/>
            <person name="Sun Y."/>
            <person name="Zhang Z."/>
            <person name="Bao J."/>
            <person name="Han Y."/>
            <person name="Dong L."/>
            <person name="Ji J."/>
            <person name="Chen P."/>
            <person name="Wu S."/>
            <person name="Liu J."/>
            <person name="Xiao Y."/>
            <person name="Bu D."/>
            <person name="Tan J."/>
            <person name="Yang L."/>
            <person name="Ye C."/>
            <person name="Zhang J."/>
            <person name="Xu J."/>
            <person name="Zhou Y."/>
            <person name="Yu Y."/>
            <person name="Zhang B."/>
            <person name="Zhuang S."/>
            <person name="Wei H."/>
            <person name="Liu B."/>
            <person name="Lei M."/>
            <person name="Yu H."/>
            <person name="Li Y."/>
            <person name="Xu H."/>
            <person name="Wei S."/>
            <person name="He X."/>
            <person name="Fang L."/>
            <person name="Zhang Z."/>
            <person name="Zhang Y."/>
            <person name="Huang X."/>
            <person name="Su Z."/>
            <person name="Tong W."/>
            <person name="Li J."/>
            <person name="Tong Z."/>
            <person name="Li S."/>
            <person name="Ye J."/>
            <person name="Wang L."/>
            <person name="Fang L."/>
            <person name="Lei T."/>
            <person name="Chen C."/>
            <person name="Chen H."/>
            <person name="Xu Z."/>
            <person name="Li H."/>
            <person name="Huang H."/>
            <person name="Zhang F."/>
            <person name="Xu H."/>
            <person name="Li N."/>
            <person name="Zhao C."/>
            <person name="Li S."/>
            <person name="Dong L."/>
            <person name="Huang Y."/>
            <person name="Li L."/>
            <person name="Xi Y."/>
            <person name="Qi Q."/>
            <person name="Li W."/>
            <person name="Zhang B."/>
            <person name="Hu W."/>
            <person name="Zhang Y."/>
            <person name="Tian X."/>
            <person name="Jiao Y."/>
            <person name="Liang X."/>
            <person name="Jin J."/>
            <person name="Gao L."/>
            <person name="Zheng W."/>
            <person name="Hao B."/>
            <person name="Liu S."/>
            <person name="Wang W."/>
            <person name="Yuan L."/>
            <person name="Cao M."/>
            <person name="McDermott J."/>
            <person name="Samudrala R."/>
            <person name="Wang J."/>
            <person name="Wong G.K."/>
            <person name="Yang H."/>
        </authorList>
    </citation>
    <scope>NUCLEOTIDE SEQUENCE [LARGE SCALE GENOMIC DNA]</scope>
</reference>
<keyword evidence="1" id="KW-0479">Metal-binding</keyword>
<sequence>MAASGQVQCLLPLRVALSPPLPPWPPATMVMPPLLAAAAAMAASGQVRRLLSLRAALPSPWPLATMAPSSSRHRHHGCRCPGFQYAFVREKAAGDHLSLGYMQHGVRAFTLILLDNNNKKKKGDLSNNLDLSSSPLLMDSRGQAYYHRAAAAAAAVAAGDATDGEEPAAAELAPKAVRSKKKLAVEAQGGAAVRDDLTCPECGKVFMSDKAMYGHLRSHPLRKHKGAARLAAVAAAAADDASVAAGVKPRPWKVPRTKEEAELGDDRHPGRSPVTGKRGRPASSASSSGSAPAPAPPASSRLQLVITEEEEAAMTLLDIASGCSLDHQPTQPAHVADAALLAPASDQMPSVDVEQGVLAVAEHRTWEAEKPALVEHVFGIVKEHVAAVAADAEPQSPEAKTPVKLGPVTDQAVPVLGDKNDDGHADMPVSPGGGTTKKPLKRRLQDVETKHPTAPPPPPVKRIPSPASKRKYECSECHKTFSTHQALGGHVAAHKRQKKSCAEQQQEAVAAAAQVARHNFLAHQRPAGVVVAVDATSSLLPAAALGGHMRKHFLEAKEQEQLLAIDIANANANANANAAPGPPPMMANAAPVPPPSMANGAGPVPPPIAVAPPPAPPIAGAAPPPPMANGAAAAAPPGGNPAPPAGPQPGVNMFDLNELPNEDAGENQQP</sequence>